<protein>
    <recommendedName>
        <fullName evidence="1">AB hydrolase-1 domain-containing protein</fullName>
    </recommendedName>
</protein>
<dbReference type="SUPFAM" id="SSF49464">
    <property type="entry name" value="Carboxypeptidase regulatory domain-like"/>
    <property type="match status" value="1"/>
</dbReference>
<dbReference type="Pfam" id="PF13715">
    <property type="entry name" value="CarbopepD_reg_2"/>
    <property type="match status" value="1"/>
</dbReference>
<organism evidence="2 3">
    <name type="scientific">Olivibacter ginsenosidimutans</name>
    <dbReference type="NCBI Taxonomy" id="1176537"/>
    <lineage>
        <taxon>Bacteria</taxon>
        <taxon>Pseudomonadati</taxon>
        <taxon>Bacteroidota</taxon>
        <taxon>Sphingobacteriia</taxon>
        <taxon>Sphingobacteriales</taxon>
        <taxon>Sphingobacteriaceae</taxon>
        <taxon>Olivibacter</taxon>
    </lineage>
</organism>
<proteinExistence type="predicted"/>
<sequence>MIAFLISTHVYGQDITFKGDVKTKEEGRAIPYTSIGVKGKAFGTIADSLGKFVLLADKSAIKDTDTIIFSRVGYSSLRLSVKDAVGKKLNISLAASPATQLDEVVINETKDKIKVYGRTPGKMTLNPRAYSSYPRISDISGREQATILNIDNDIQLKEVNFLLIRNNFTNVMFRLNIYTVNDNLPDELISTKEILYETKDPRGWKTINLDNYNIRIKGHKKIAIALQLVKSGLADRDTLKHSYLIPSFPSPLKKSYFREKSESEWMQVKSSYLYVNIKAYKLSGNHNDLAQSEAPDSSSSQEYMKLMIGNNPNVGKTIPVDSAQIYYETYGDGEPLVLLHGNNESIASFRSQILPLSKRYKIIAIDTRGQGNSIDNSTAPYSYELFAKDVMQIIDQLKIEKINLLGWSDGANTALILAFSHPELIKKLAIFGANLTPGKEALTEQTLEIFKQRRDSLLHRNETKSVVYRLTDLVLNEPHIRVEDLKKITAPTLVMAGEHDVINEEHTQLISSSISDAKSHIFKGGDHYVPIKQPEAFNHIVANFMSH</sequence>
<dbReference type="PANTHER" id="PTHR46331">
    <property type="entry name" value="VALACYCLOVIR HYDROLASE"/>
    <property type="match status" value="1"/>
</dbReference>
<dbReference type="RefSeq" id="WP_345231357.1">
    <property type="nucleotide sequence ID" value="NZ_BAABIQ010000021.1"/>
</dbReference>
<dbReference type="InterPro" id="IPR008969">
    <property type="entry name" value="CarboxyPept-like_regulatory"/>
</dbReference>
<dbReference type="Proteomes" id="UP001501411">
    <property type="component" value="Unassembled WGS sequence"/>
</dbReference>
<dbReference type="Pfam" id="PF00561">
    <property type="entry name" value="Abhydrolase_1"/>
    <property type="match status" value="1"/>
</dbReference>
<dbReference type="PANTHER" id="PTHR46331:SF2">
    <property type="entry name" value="VALACYCLOVIR HYDROLASE"/>
    <property type="match status" value="1"/>
</dbReference>
<evidence type="ECO:0000259" key="1">
    <source>
        <dbReference type="Pfam" id="PF00561"/>
    </source>
</evidence>
<evidence type="ECO:0000313" key="3">
    <source>
        <dbReference type="Proteomes" id="UP001501411"/>
    </source>
</evidence>
<accession>A0ABP9B2Q4</accession>
<keyword evidence="3" id="KW-1185">Reference proteome</keyword>
<evidence type="ECO:0000313" key="2">
    <source>
        <dbReference type="EMBL" id="GAA4789772.1"/>
    </source>
</evidence>
<dbReference type="InterPro" id="IPR029058">
    <property type="entry name" value="AB_hydrolase_fold"/>
</dbReference>
<dbReference type="SUPFAM" id="SSF53474">
    <property type="entry name" value="alpha/beta-Hydrolases"/>
    <property type="match status" value="1"/>
</dbReference>
<dbReference type="EMBL" id="BAABIQ010000021">
    <property type="protein sequence ID" value="GAA4789772.1"/>
    <property type="molecule type" value="Genomic_DNA"/>
</dbReference>
<dbReference type="Gene3D" id="3.40.50.1820">
    <property type="entry name" value="alpha/beta hydrolase"/>
    <property type="match status" value="1"/>
</dbReference>
<dbReference type="InterPro" id="IPR000073">
    <property type="entry name" value="AB_hydrolase_1"/>
</dbReference>
<feature type="domain" description="AB hydrolase-1" evidence="1">
    <location>
        <begin position="335"/>
        <end position="437"/>
    </location>
</feature>
<comment type="caution">
    <text evidence="2">The sequence shown here is derived from an EMBL/GenBank/DDBJ whole genome shotgun (WGS) entry which is preliminary data.</text>
</comment>
<reference evidence="3" key="1">
    <citation type="journal article" date="2019" name="Int. J. Syst. Evol. Microbiol.">
        <title>The Global Catalogue of Microorganisms (GCM) 10K type strain sequencing project: providing services to taxonomists for standard genome sequencing and annotation.</title>
        <authorList>
            <consortium name="The Broad Institute Genomics Platform"/>
            <consortium name="The Broad Institute Genome Sequencing Center for Infectious Disease"/>
            <person name="Wu L."/>
            <person name="Ma J."/>
        </authorList>
    </citation>
    <scope>NUCLEOTIDE SEQUENCE [LARGE SCALE GENOMIC DNA]</scope>
    <source>
        <strain evidence="3">JCM 18200</strain>
    </source>
</reference>
<gene>
    <name evidence="2" type="ORF">GCM10023231_17160</name>
</gene>
<name>A0ABP9B2Q4_9SPHI</name>